<dbReference type="SUPFAM" id="SSF53383">
    <property type="entry name" value="PLP-dependent transferases"/>
    <property type="match status" value="1"/>
</dbReference>
<dbReference type="Gene3D" id="3.90.1150.10">
    <property type="entry name" value="Aspartate Aminotransferase, domain 1"/>
    <property type="match status" value="1"/>
</dbReference>
<dbReference type="EC" id="2.8.1.7" evidence="3"/>
<evidence type="ECO:0000256" key="4">
    <source>
        <dbReference type="ARBA" id="ARBA00022679"/>
    </source>
</evidence>
<comment type="similarity">
    <text evidence="2">Belongs to the class-V pyridoxal-phosphate-dependent aminotransferase family. NifS/IscS subfamily.</text>
</comment>
<comment type="caution">
    <text evidence="12">The sequence shown here is derived from an EMBL/GenBank/DDBJ whole genome shotgun (WGS) entry which is preliminary data.</text>
</comment>
<protein>
    <recommendedName>
        <fullName evidence="3">cysteine desulfurase</fullName>
        <ecNumber evidence="3">2.8.1.7</ecNumber>
    </recommendedName>
</protein>
<dbReference type="PROSITE" id="PS00595">
    <property type="entry name" value="AA_TRANSFER_CLASS_5"/>
    <property type="match status" value="1"/>
</dbReference>
<evidence type="ECO:0000256" key="8">
    <source>
        <dbReference type="ARBA" id="ARBA00023014"/>
    </source>
</evidence>
<dbReference type="PIRSF" id="PIRSF005572">
    <property type="entry name" value="NifS"/>
    <property type="match status" value="1"/>
</dbReference>
<evidence type="ECO:0000256" key="6">
    <source>
        <dbReference type="ARBA" id="ARBA00022898"/>
    </source>
</evidence>
<gene>
    <name evidence="12" type="ORF">FUA26_06985</name>
</gene>
<evidence type="ECO:0000256" key="10">
    <source>
        <dbReference type="RuleBase" id="RU004504"/>
    </source>
</evidence>
<reference evidence="13" key="1">
    <citation type="submission" date="2019-08" db="EMBL/GenBank/DDBJ databases">
        <title>Seonamhaeicola sediminis sp. nov., isolated from marine sediment.</title>
        <authorList>
            <person name="Cao W.R."/>
        </authorList>
    </citation>
    <scope>NUCLEOTIDE SEQUENCE [LARGE SCALE GENOMIC DNA]</scope>
    <source>
        <strain evidence="13">Gy8</strain>
    </source>
</reference>
<comment type="catalytic activity">
    <reaction evidence="9">
        <text>(sulfur carrier)-H + L-cysteine = (sulfur carrier)-SH + L-alanine</text>
        <dbReference type="Rhea" id="RHEA:43892"/>
        <dbReference type="Rhea" id="RHEA-COMP:14737"/>
        <dbReference type="Rhea" id="RHEA-COMP:14739"/>
        <dbReference type="ChEBI" id="CHEBI:29917"/>
        <dbReference type="ChEBI" id="CHEBI:35235"/>
        <dbReference type="ChEBI" id="CHEBI:57972"/>
        <dbReference type="ChEBI" id="CHEBI:64428"/>
        <dbReference type="EC" id="2.8.1.7"/>
    </reaction>
</comment>
<dbReference type="EMBL" id="VOSC01000019">
    <property type="protein sequence ID" value="TXE11802.1"/>
    <property type="molecule type" value="Genomic_DNA"/>
</dbReference>
<keyword evidence="13" id="KW-1185">Reference proteome</keyword>
<evidence type="ECO:0000256" key="2">
    <source>
        <dbReference type="ARBA" id="ARBA00006490"/>
    </source>
</evidence>
<dbReference type="InterPro" id="IPR015424">
    <property type="entry name" value="PyrdxlP-dep_Trfase"/>
</dbReference>
<dbReference type="PANTHER" id="PTHR11601">
    <property type="entry name" value="CYSTEINE DESULFURYLASE FAMILY MEMBER"/>
    <property type="match status" value="1"/>
</dbReference>
<dbReference type="Gene3D" id="1.10.260.50">
    <property type="match status" value="1"/>
</dbReference>
<evidence type="ECO:0000256" key="5">
    <source>
        <dbReference type="ARBA" id="ARBA00022723"/>
    </source>
</evidence>
<proteinExistence type="inferred from homology"/>
<comment type="cofactor">
    <cofactor evidence="1 10">
        <name>pyridoxal 5'-phosphate</name>
        <dbReference type="ChEBI" id="CHEBI:597326"/>
    </cofactor>
</comment>
<dbReference type="Gene3D" id="3.40.640.10">
    <property type="entry name" value="Type I PLP-dependent aspartate aminotransferase-like (Major domain)"/>
    <property type="match status" value="1"/>
</dbReference>
<keyword evidence="4" id="KW-0808">Transferase</keyword>
<accession>A0A5C7B1Q6</accession>
<dbReference type="GO" id="GO:0051536">
    <property type="term" value="F:iron-sulfur cluster binding"/>
    <property type="evidence" value="ECO:0007669"/>
    <property type="project" value="UniProtKB-KW"/>
</dbReference>
<evidence type="ECO:0000256" key="1">
    <source>
        <dbReference type="ARBA" id="ARBA00001933"/>
    </source>
</evidence>
<dbReference type="AlphaFoldDB" id="A0A5C7B1Q6"/>
<keyword evidence="5" id="KW-0479">Metal-binding</keyword>
<keyword evidence="7" id="KW-0408">Iron</keyword>
<evidence type="ECO:0000259" key="11">
    <source>
        <dbReference type="Pfam" id="PF00266"/>
    </source>
</evidence>
<keyword evidence="8" id="KW-0411">Iron-sulfur</keyword>
<evidence type="ECO:0000256" key="9">
    <source>
        <dbReference type="ARBA" id="ARBA00050776"/>
    </source>
</evidence>
<evidence type="ECO:0000256" key="3">
    <source>
        <dbReference type="ARBA" id="ARBA00012239"/>
    </source>
</evidence>
<feature type="domain" description="Aminotransferase class V" evidence="11">
    <location>
        <begin position="4"/>
        <end position="371"/>
    </location>
</feature>
<dbReference type="InterPro" id="IPR020578">
    <property type="entry name" value="Aminotrans_V_PyrdxlP_BS"/>
</dbReference>
<dbReference type="PANTHER" id="PTHR11601:SF34">
    <property type="entry name" value="CYSTEINE DESULFURASE"/>
    <property type="match status" value="1"/>
</dbReference>
<dbReference type="InterPro" id="IPR015421">
    <property type="entry name" value="PyrdxlP-dep_Trfase_major"/>
</dbReference>
<evidence type="ECO:0000313" key="13">
    <source>
        <dbReference type="Proteomes" id="UP000321790"/>
    </source>
</evidence>
<keyword evidence="6" id="KW-0663">Pyridoxal phosphate</keyword>
<dbReference type="OrthoDB" id="9804366at2"/>
<dbReference type="GO" id="GO:0046872">
    <property type="term" value="F:metal ion binding"/>
    <property type="evidence" value="ECO:0007669"/>
    <property type="project" value="UniProtKB-KW"/>
</dbReference>
<sequence length="381" mass="41663">MKTVYFDNAATTKLRDEVVTSMTAVMQNNYGNPSSSHSLGRASKVLIEKARKTIATTFNVSEGEIIFTSGGTEADNLILKSAVNSLDVTHIISTKIEHHAVLNTLKDLEKTAKIKLTYLDVDAHGNISFEALEKALKTHDKTLVSLMYINNEIGNILDIKRAATLCKQYDALFHTDAVQAIGHYPIDLQAIEVDFLAASAHKFHGPKGIGFAFVRKNSGLKSLITGGEQERGLRAGTESVHNIVGMETAIKIAYNNLEAETIYITSLKQYFIDKISAEIPQVIFNGLSSNLNASAYNLVNVCLPMPPESVAMILFQLDLKGIACSRGSACQSGSTKASHVLAEILNKDAIKKPSLRFSFSIYNTKEDVDYVIETLKGFIVK</sequence>
<dbReference type="Proteomes" id="UP000321790">
    <property type="component" value="Unassembled WGS sequence"/>
</dbReference>
<dbReference type="InterPro" id="IPR015422">
    <property type="entry name" value="PyrdxlP-dep_Trfase_small"/>
</dbReference>
<evidence type="ECO:0000313" key="12">
    <source>
        <dbReference type="EMBL" id="TXE11802.1"/>
    </source>
</evidence>
<dbReference type="RefSeq" id="WP_147133523.1">
    <property type="nucleotide sequence ID" value="NZ_VOSC01000019.1"/>
</dbReference>
<dbReference type="InterPro" id="IPR000192">
    <property type="entry name" value="Aminotrans_V_dom"/>
</dbReference>
<dbReference type="InterPro" id="IPR016454">
    <property type="entry name" value="Cysteine_dSase"/>
</dbReference>
<name>A0A5C7B1Q6_9FLAO</name>
<dbReference type="Pfam" id="PF00266">
    <property type="entry name" value="Aminotran_5"/>
    <property type="match status" value="1"/>
</dbReference>
<dbReference type="GO" id="GO:0031071">
    <property type="term" value="F:cysteine desulfurase activity"/>
    <property type="evidence" value="ECO:0007669"/>
    <property type="project" value="UniProtKB-EC"/>
</dbReference>
<organism evidence="12 13">
    <name type="scientific">Seonamhaeicola algicola</name>
    <dbReference type="NCBI Taxonomy" id="1719036"/>
    <lineage>
        <taxon>Bacteria</taxon>
        <taxon>Pseudomonadati</taxon>
        <taxon>Bacteroidota</taxon>
        <taxon>Flavobacteriia</taxon>
        <taxon>Flavobacteriales</taxon>
        <taxon>Flavobacteriaceae</taxon>
    </lineage>
</organism>
<evidence type="ECO:0000256" key="7">
    <source>
        <dbReference type="ARBA" id="ARBA00023004"/>
    </source>
</evidence>